<dbReference type="InterPro" id="IPR002942">
    <property type="entry name" value="S4_RNA-bd"/>
</dbReference>
<protein>
    <submittedName>
        <fullName evidence="8">Ribosomal protein S4</fullName>
    </submittedName>
</protein>
<organism evidence="8">
    <name type="scientific">Chromera velia</name>
    <dbReference type="NCBI Taxonomy" id="505693"/>
    <lineage>
        <taxon>Eukaryota</taxon>
        <taxon>Sar</taxon>
        <taxon>Alveolata</taxon>
        <taxon>Colpodellida</taxon>
        <taxon>Chromeraceae</taxon>
        <taxon>Chromera</taxon>
    </lineage>
</organism>
<dbReference type="GO" id="GO:0003735">
    <property type="term" value="F:structural constituent of ribosome"/>
    <property type="evidence" value="ECO:0007669"/>
    <property type="project" value="TreeGrafter"/>
</dbReference>
<keyword evidence="8" id="KW-0934">Plastid</keyword>
<evidence type="ECO:0000256" key="5">
    <source>
        <dbReference type="ARBA" id="ARBA00023274"/>
    </source>
</evidence>
<dbReference type="InterPro" id="IPR018079">
    <property type="entry name" value="Ribosomal_uS4_CS"/>
</dbReference>
<dbReference type="GO" id="GO:0042274">
    <property type="term" value="P:ribosomal small subunit biogenesis"/>
    <property type="evidence" value="ECO:0007669"/>
    <property type="project" value="TreeGrafter"/>
</dbReference>
<dbReference type="InterPro" id="IPR036986">
    <property type="entry name" value="S4_RNA-bd_sf"/>
</dbReference>
<dbReference type="PROSITE" id="PS50889">
    <property type="entry name" value="S4"/>
    <property type="match status" value="1"/>
</dbReference>
<dbReference type="PROSITE" id="PS00632">
    <property type="entry name" value="RIBOSOMAL_S4"/>
    <property type="match status" value="1"/>
</dbReference>
<dbReference type="CDD" id="cd00165">
    <property type="entry name" value="S4"/>
    <property type="match status" value="1"/>
</dbReference>
<reference evidence="8" key="1">
    <citation type="journal article" date="2010" name="Proc. Natl. Acad. Sci. U.S.A.">
        <title>A common red algal origin of the apicomplexan, dinoflagellate, and heterokont plastids.</title>
        <authorList>
            <person name="Janouskovec J."/>
            <person name="Horak A."/>
            <person name="Obornik M."/>
            <person name="Lukes J."/>
            <person name="Keeling P.J."/>
        </authorList>
    </citation>
    <scope>NUCLEOTIDE SEQUENCE</scope>
    <source>
        <strain evidence="8">CCMP2878</strain>
    </source>
</reference>
<geneLocation type="chloroplast" evidence="8"/>
<comment type="similarity">
    <text evidence="1">Belongs to the universal ribosomal protein uS4 family.</text>
</comment>
<gene>
    <name evidence="8" type="primary">rps4</name>
</gene>
<proteinExistence type="inferred from homology"/>
<dbReference type="PANTHER" id="PTHR11831">
    <property type="entry name" value="30S 40S RIBOSOMAL PROTEIN"/>
    <property type="match status" value="1"/>
</dbReference>
<evidence type="ECO:0000256" key="1">
    <source>
        <dbReference type="ARBA" id="ARBA00007465"/>
    </source>
</evidence>
<dbReference type="RefSeq" id="YP_003795313.2">
    <property type="nucleotide sequence ID" value="NC_014340.2"/>
</dbReference>
<keyword evidence="2 6" id="KW-0699">rRNA-binding</keyword>
<evidence type="ECO:0000256" key="3">
    <source>
        <dbReference type="ARBA" id="ARBA00022884"/>
    </source>
</evidence>
<evidence type="ECO:0000256" key="2">
    <source>
        <dbReference type="ARBA" id="ARBA00022730"/>
    </source>
</evidence>
<keyword evidence="5" id="KW-0687">Ribonucleoprotein</keyword>
<reference evidence="8" key="2">
    <citation type="submission" date="2013-03" db="EMBL/GenBank/DDBJ databases">
        <title>Split photosystem protein, linear topology, and growth of structural complexity in the recombination-driven plastid genome of Chromera velia.</title>
        <authorList>
            <person name="Janouskovec J."/>
            <person name="Sobotka R."/>
            <person name="Lai D.-H."/>
            <person name="Flegontov P."/>
            <person name="Konik P."/>
            <person name="Komenda J."/>
            <person name="Ali S."/>
            <person name="Prasil O."/>
            <person name="Pain A."/>
            <person name="Obornik M."/>
            <person name="Lukes J."/>
            <person name="Keeling P.J."/>
        </authorList>
    </citation>
    <scope>NUCLEOTIDE SEQUENCE</scope>
    <source>
        <strain evidence="8">CCMP2878</strain>
    </source>
</reference>
<evidence type="ECO:0000313" key="8">
    <source>
        <dbReference type="EMBL" id="ADJ66555.2"/>
    </source>
</evidence>
<evidence type="ECO:0000256" key="4">
    <source>
        <dbReference type="ARBA" id="ARBA00022980"/>
    </source>
</evidence>
<dbReference type="InterPro" id="IPR022801">
    <property type="entry name" value="Ribosomal_uS4"/>
</dbReference>
<dbReference type="Gene3D" id="3.10.290.10">
    <property type="entry name" value="RNA-binding S4 domain"/>
    <property type="match status" value="1"/>
</dbReference>
<dbReference type="EMBL" id="HM222967">
    <property type="protein sequence ID" value="ADJ66555.2"/>
    <property type="molecule type" value="Genomic_DNA"/>
</dbReference>
<evidence type="ECO:0000256" key="6">
    <source>
        <dbReference type="PROSITE-ProRule" id="PRU00182"/>
    </source>
</evidence>
<dbReference type="PANTHER" id="PTHR11831:SF4">
    <property type="entry name" value="SMALL RIBOSOMAL SUBUNIT PROTEIN US4M"/>
    <property type="match status" value="1"/>
</dbReference>
<feature type="domain" description="RNA-binding S4" evidence="7">
    <location>
        <begin position="1864"/>
        <end position="1924"/>
    </location>
</feature>
<accession>D9IXE7</accession>
<dbReference type="SMART" id="SM00363">
    <property type="entry name" value="S4"/>
    <property type="match status" value="1"/>
</dbReference>
<dbReference type="GO" id="GO:0015935">
    <property type="term" value="C:small ribosomal subunit"/>
    <property type="evidence" value="ECO:0007669"/>
    <property type="project" value="TreeGrafter"/>
</dbReference>
<name>D9IXE7_9ALVE</name>
<evidence type="ECO:0000259" key="7">
    <source>
        <dbReference type="SMART" id="SM00363"/>
    </source>
</evidence>
<keyword evidence="3 6" id="KW-0694">RNA-binding</keyword>
<sequence>MRSYSISHIAVNIGPVGPDPFDDAQGKIYSYPSTTRYDYRFAWQALWKRLKTLSIPECLTMLRIYRRNIKALKKITVPWSKRLPQTSPIRRQEIMGPLLRPQTWCHKTQGLESYYTFPNKMSFINNVIKYRLFKVLRRSIHLSAVKTSLMSFTLRPNNLEFFGAQTLSSFCGDREAVLILRNYNNFTKYLYKRKYNTREWILPQTIAKWMLCKGTFQSQIIFSRTLRFIKLIKRFQRLKAALRSIKKQTLQFPKFLCDSKKSAQYFKGRNYGFMCDRKLNRDIPTLPRYYTFVNSQANVSAYNLWKIYRGASQKTCLINSSPKFSIGQSINKLKAYYANSKVLKLRAPRLYKKLMARLILTKLTGLIKALIFQNYIYNVGSFYTLLHTYNSSPQKRSKTSHHYVLDRRTHLKRSFSKRRQNWKRKFSKNWLKPGHQINELNIEYTEMLKNTASKNYGTLLKNYSHKVGSLYKSLYARSVWNNKNWKNVRYSSFYWLRAQVQEKINRVSEFYEKKFLKMDKKPQKKRRIIHKPPLASFISNNKKSKYGFGGFIKQMRNTVNYPYQVLEFETPQTTKFKRSVWNSRPLQLWANSFLEKEDKLIMKWRIKDIQKFWRNWSKPQKAYLIDLYKHVVLPFSMTDRYVVPFNLKAHTIPMEDIWHRFQVISDLMEDVKREISRRKSWLSSRFGHSSFYTPNVKREIIKLQKVLWTWKKFNSKDIYCREYLHKNKKRLGCVLREEYIPNGLEAFHSFLQSLQPVLDSILKSNSWFAQNEKLRLRTNPNKSSFKRRKMNSRESLIRKSVGNFYDAETSSLWKVDRLKSSVVPILFHSTYKADSSLPLNSAVVYKPRLLFDPYSLYMTLALQIKGKNQIWPGPRFQGQWFDSRVRRKTNDVSTLLTWKHISPRVMYELPVVNSMDDKAWQKRWWFHRFWPINPRKPIPQNILRKITNKSLWLEGPKIYMPNWWYKAPRKPAVLSQRKWNNLVHLSNANLLQLARSEFPSRVQTWRPQKFLHNFWADIDRSLYLGLRYKNTLLYDPVYKSLYDYRFDEVDIPKWKKWKRLSREVTLMVDVEYKPIQRTRITPQKIFQALQTKVYPKCPWFFFWQRKFSHYPARKSKAHDLNLIFQHGISKYKKQNLDRQLPFLPLGTNLFMKHLFIKKWSHLWSKTWQLQIVKQGLCPQLCDDLLLVSWLQTWKETQKTLCESREKPEFQTKVGGITTRDLSFFSYWNKIRFANKYRVKSLGRGTKFQIPCIERVPATFGSGKILSSVNRLTKTFDNVFRYRGGFIGLVSFPFNFYQAKAKTFYALNSDFISSGVLDLTLQNNKVSRVARQVFFRVKNSESNYGSLIRSQVLRRTVKHLKTFIAQFSDLNTCGRERLIFSNSEPFFNYVRKEDGFFPGGRLLFEAGRNMLSNSSQVVEPRFYFNHTNLYRLNKFETPTTYHNWDLPIPKLSSQFRFCRSRNLIQAKLILYYCNRFWLNHHGRARSIRGIFQVPIKRPRLPKRPSHRSRIVWGDLMRRDGTKLYKRPGKLLKVPRTETSLSYRNMFFPGRRLWISVFPSFIKMTKRNYVCKEKITFYRWLNSQKIKYKRQQNLRLYRYFRFLDSVGNGRVSKERSPVHHLVLRPSCETLTQPRLEVYPVVNTKSPLAERLAILDQTASRLTVKNKPMMYEMKDLLAPLHLTAKPESLMLLSKPLNGTSFFIEQKMRRWLQVFYHIYRHSISQLWAKMYKYNQLSSLKLKQPSIPSPFRVPMLPGQHTDEKTRRWRNGIKGLYQLKCKLLVFYSNFKRGLIHPLGFLRWLSCFPYRLIYDTGWGLKLKELFLHRLKLKQKIQFYYNLTDHQLKNYLRRRDSVKANFKLKLLAKLELRLDSLIYRLGFAPSILAARKLITQKHILVNNCMTYAPNLVCSIYDTVRVAPYRASLNHILKNIYLNKELVKYIYTQLFWKKLQKFKIKATVPHLHNLQRESSSGFTPYEIISSSVVWKRFPGPNWRNSFIINLC</sequence>
<keyword evidence="4 8" id="KW-0689">Ribosomal protein</keyword>
<dbReference type="GeneID" id="9480958"/>
<dbReference type="Pfam" id="PF01479">
    <property type="entry name" value="S4"/>
    <property type="match status" value="1"/>
</dbReference>
<dbReference type="Gene3D" id="1.10.1050.10">
    <property type="entry name" value="Ribosomal Protein S4 Delta 41, Chain A, domain 1"/>
    <property type="match status" value="1"/>
</dbReference>
<dbReference type="GO" id="GO:0019843">
    <property type="term" value="F:rRNA binding"/>
    <property type="evidence" value="ECO:0007669"/>
    <property type="project" value="UniProtKB-KW"/>
</dbReference>
<keyword evidence="8" id="KW-0150">Chloroplast</keyword>
<dbReference type="SUPFAM" id="SSF55174">
    <property type="entry name" value="Alpha-L RNA-binding motif"/>
    <property type="match status" value="1"/>
</dbReference>